<dbReference type="Proteomes" id="UP000198862">
    <property type="component" value="Unassembled WGS sequence"/>
</dbReference>
<keyword evidence="1" id="KW-0472">Membrane</keyword>
<proteinExistence type="predicted"/>
<dbReference type="EMBL" id="FOLO01000024">
    <property type="protein sequence ID" value="SFC94236.1"/>
    <property type="molecule type" value="Genomic_DNA"/>
</dbReference>
<dbReference type="STRING" id="1123010.SAMN02745724_02989"/>
<dbReference type="RefSeq" id="WP_091985687.1">
    <property type="nucleotide sequence ID" value="NZ_FOLO01000024.1"/>
</dbReference>
<gene>
    <name evidence="2" type="ORF">SAMN02745724_02989</name>
</gene>
<evidence type="ECO:0000256" key="1">
    <source>
        <dbReference type="SAM" id="Phobius"/>
    </source>
</evidence>
<protein>
    <submittedName>
        <fullName evidence="2">Uncharacterized protein</fullName>
    </submittedName>
</protein>
<evidence type="ECO:0000313" key="2">
    <source>
        <dbReference type="EMBL" id="SFC94236.1"/>
    </source>
</evidence>
<reference evidence="2 3" key="1">
    <citation type="submission" date="2016-10" db="EMBL/GenBank/DDBJ databases">
        <authorList>
            <person name="de Groot N.N."/>
        </authorList>
    </citation>
    <scope>NUCLEOTIDE SEQUENCE [LARGE SCALE GENOMIC DNA]</scope>
    <source>
        <strain evidence="2 3">DSM 6059</strain>
    </source>
</reference>
<accession>A0A1I1NA56</accession>
<feature type="transmembrane region" description="Helical" evidence="1">
    <location>
        <begin position="6"/>
        <end position="26"/>
    </location>
</feature>
<keyword evidence="1" id="KW-1133">Transmembrane helix</keyword>
<dbReference type="AlphaFoldDB" id="A0A1I1NA56"/>
<name>A0A1I1NA56_9GAMM</name>
<organism evidence="2 3">
    <name type="scientific">Pseudoalteromonas denitrificans DSM 6059</name>
    <dbReference type="NCBI Taxonomy" id="1123010"/>
    <lineage>
        <taxon>Bacteria</taxon>
        <taxon>Pseudomonadati</taxon>
        <taxon>Pseudomonadota</taxon>
        <taxon>Gammaproteobacteria</taxon>
        <taxon>Alteromonadales</taxon>
        <taxon>Pseudoalteromonadaceae</taxon>
        <taxon>Pseudoalteromonas</taxon>
    </lineage>
</organism>
<keyword evidence="3" id="KW-1185">Reference proteome</keyword>
<evidence type="ECO:0000313" key="3">
    <source>
        <dbReference type="Proteomes" id="UP000198862"/>
    </source>
</evidence>
<keyword evidence="1" id="KW-0812">Transmembrane</keyword>
<sequence length="132" mass="14985">MKYILLMISLIFALVFYLFVVVPLDLNRVSFSKKIMKDPLTLELLLNKTPAPILKTSLVSIHIASLIDPVQLTKLQIYNKYLQRAKLGVAEAKYLVSSIQNSCSSYMTLEQIDIVRIEESQFYLDGTLSLAL</sequence>